<organism evidence="2 3">
    <name type="scientific">Paenibacillus vini</name>
    <dbReference type="NCBI Taxonomy" id="1476024"/>
    <lineage>
        <taxon>Bacteria</taxon>
        <taxon>Bacillati</taxon>
        <taxon>Bacillota</taxon>
        <taxon>Bacilli</taxon>
        <taxon>Bacillales</taxon>
        <taxon>Paenibacillaceae</taxon>
        <taxon>Paenibacillus</taxon>
    </lineage>
</organism>
<comment type="caution">
    <text evidence="2">The sequence shown here is derived from an EMBL/GenBank/DDBJ whole genome shotgun (WGS) entry which is preliminary data.</text>
</comment>
<dbReference type="InterPro" id="IPR000182">
    <property type="entry name" value="GNAT_dom"/>
</dbReference>
<accession>A0ABQ4MCE3</accession>
<dbReference type="CDD" id="cd04301">
    <property type="entry name" value="NAT_SF"/>
    <property type="match status" value="1"/>
</dbReference>
<sequence>MIQIKKCTLDDYDIVENLFKRLINEIIIKTTGDPSLFSLSDTREAFNQGLEQGIYSVFMAITGGQTVGFISMCESFSLYTDGRFGIIQELYVLEDYRSMNVGGELLKFAVDYGQEKEWKRLEVCTPPIPEFERTLRFYKKNGFSITGGKKLKIMISE</sequence>
<keyword evidence="3" id="KW-1185">Reference proteome</keyword>
<dbReference type="SUPFAM" id="SSF55729">
    <property type="entry name" value="Acyl-CoA N-acyltransferases (Nat)"/>
    <property type="match status" value="1"/>
</dbReference>
<evidence type="ECO:0000313" key="2">
    <source>
        <dbReference type="EMBL" id="GIP53604.1"/>
    </source>
</evidence>
<evidence type="ECO:0000313" key="3">
    <source>
        <dbReference type="Proteomes" id="UP000679992"/>
    </source>
</evidence>
<evidence type="ECO:0000259" key="1">
    <source>
        <dbReference type="PROSITE" id="PS51186"/>
    </source>
</evidence>
<dbReference type="EMBL" id="BOSL01000007">
    <property type="protein sequence ID" value="GIP53604.1"/>
    <property type="molecule type" value="Genomic_DNA"/>
</dbReference>
<protein>
    <submittedName>
        <fullName evidence="2">Acetyltransferase</fullName>
    </submittedName>
</protein>
<gene>
    <name evidence="2" type="ORF">J42TS3_26390</name>
</gene>
<dbReference type="Proteomes" id="UP000679992">
    <property type="component" value="Unassembled WGS sequence"/>
</dbReference>
<proteinExistence type="predicted"/>
<feature type="domain" description="N-acetyltransferase" evidence="1">
    <location>
        <begin position="2"/>
        <end position="157"/>
    </location>
</feature>
<dbReference type="Pfam" id="PF13508">
    <property type="entry name" value="Acetyltransf_7"/>
    <property type="match status" value="1"/>
</dbReference>
<dbReference type="InterPro" id="IPR016181">
    <property type="entry name" value="Acyl_CoA_acyltransferase"/>
</dbReference>
<name>A0ABQ4MCE3_9BACL</name>
<dbReference type="PROSITE" id="PS51186">
    <property type="entry name" value="GNAT"/>
    <property type="match status" value="1"/>
</dbReference>
<dbReference type="RefSeq" id="WP_213655111.1">
    <property type="nucleotide sequence ID" value="NZ_BOSL01000007.1"/>
</dbReference>
<reference evidence="2 3" key="1">
    <citation type="submission" date="2021-03" db="EMBL/GenBank/DDBJ databases">
        <title>Antimicrobial resistance genes in bacteria isolated from Japanese honey, and their potential for conferring macrolide and lincosamide resistance in the American foulbrood pathogen Paenibacillus larvae.</title>
        <authorList>
            <person name="Okamoto M."/>
            <person name="Kumagai M."/>
            <person name="Kanamori H."/>
            <person name="Takamatsu D."/>
        </authorList>
    </citation>
    <scope>NUCLEOTIDE SEQUENCE [LARGE SCALE GENOMIC DNA]</scope>
    <source>
        <strain evidence="2 3">J42TS3</strain>
    </source>
</reference>
<dbReference type="Gene3D" id="3.40.630.30">
    <property type="match status" value="1"/>
</dbReference>